<evidence type="ECO:0000313" key="7">
    <source>
        <dbReference type="EMBL" id="RNI37363.1"/>
    </source>
</evidence>
<keyword evidence="3 4" id="KW-0408">Iron</keyword>
<dbReference type="InterPro" id="IPR009056">
    <property type="entry name" value="Cyt_c-like_dom"/>
</dbReference>
<dbReference type="RefSeq" id="WP_123120204.1">
    <property type="nucleotide sequence ID" value="NZ_RJJR01000005.1"/>
</dbReference>
<feature type="domain" description="Cytochrome c" evidence="6">
    <location>
        <begin position="51"/>
        <end position="192"/>
    </location>
</feature>
<accession>A0A3M9NJJ0</accession>
<dbReference type="Pfam" id="PF00034">
    <property type="entry name" value="Cytochrom_C"/>
    <property type="match status" value="1"/>
</dbReference>
<name>A0A3M9NJJ0_9BACT</name>
<reference evidence="7 8" key="1">
    <citation type="submission" date="2018-11" db="EMBL/GenBank/DDBJ databases">
        <title>Draft genome sequence of Ferruginibacter sp. BO-59.</title>
        <authorList>
            <person name="Im W.T."/>
        </authorList>
    </citation>
    <scope>NUCLEOTIDE SEQUENCE [LARGE SCALE GENOMIC DNA]</scope>
    <source>
        <strain evidence="7 8">BO-59</strain>
    </source>
</reference>
<dbReference type="GO" id="GO:0046872">
    <property type="term" value="F:metal ion binding"/>
    <property type="evidence" value="ECO:0007669"/>
    <property type="project" value="UniProtKB-KW"/>
</dbReference>
<dbReference type="SUPFAM" id="SSF46626">
    <property type="entry name" value="Cytochrome c"/>
    <property type="match status" value="1"/>
</dbReference>
<dbReference type="PANTHER" id="PTHR35008">
    <property type="entry name" value="BLL4482 PROTEIN-RELATED"/>
    <property type="match status" value="1"/>
</dbReference>
<evidence type="ECO:0000256" key="3">
    <source>
        <dbReference type="ARBA" id="ARBA00023004"/>
    </source>
</evidence>
<dbReference type="InterPro" id="IPR036909">
    <property type="entry name" value="Cyt_c-like_dom_sf"/>
</dbReference>
<protein>
    <submittedName>
        <fullName evidence="7">Diheme cytochrome c-553</fullName>
    </submittedName>
</protein>
<evidence type="ECO:0000259" key="6">
    <source>
        <dbReference type="PROSITE" id="PS51007"/>
    </source>
</evidence>
<dbReference type="EMBL" id="RJJR01000005">
    <property type="protein sequence ID" value="RNI37363.1"/>
    <property type="molecule type" value="Genomic_DNA"/>
</dbReference>
<sequence length="210" mass="22602">MKKISMVFIIMVMGVILFSSGCSHTQKDNSETSNDTTMVQAAPPAYGGFESQVAWGKHLVAIGGCHDCHTPKKMGPHGPEDNLDIALSGSPSQLPLPVIDRKDIESKGLMVMGNSLSFVGPWGVSYAANLTSDTTTGIGNWTIEQFKNVFKTGKYGGAPGGRDLLPPMPWQNVAQMTDEELEAVFAYLQSTKPVHNIVPQPQLPVLAMTK</sequence>
<dbReference type="GO" id="GO:0020037">
    <property type="term" value="F:heme binding"/>
    <property type="evidence" value="ECO:0007669"/>
    <property type="project" value="InterPro"/>
</dbReference>
<feature type="signal peptide" evidence="5">
    <location>
        <begin position="1"/>
        <end position="24"/>
    </location>
</feature>
<dbReference type="OrthoDB" id="9809720at2"/>
<evidence type="ECO:0000256" key="1">
    <source>
        <dbReference type="ARBA" id="ARBA00022617"/>
    </source>
</evidence>
<dbReference type="PROSITE" id="PS51257">
    <property type="entry name" value="PROKAR_LIPOPROTEIN"/>
    <property type="match status" value="1"/>
</dbReference>
<evidence type="ECO:0000256" key="5">
    <source>
        <dbReference type="SAM" id="SignalP"/>
    </source>
</evidence>
<evidence type="ECO:0000256" key="2">
    <source>
        <dbReference type="ARBA" id="ARBA00022723"/>
    </source>
</evidence>
<dbReference type="InterPro" id="IPR051459">
    <property type="entry name" value="Cytochrome_c-type_DH"/>
</dbReference>
<dbReference type="GO" id="GO:0009055">
    <property type="term" value="F:electron transfer activity"/>
    <property type="evidence" value="ECO:0007669"/>
    <property type="project" value="InterPro"/>
</dbReference>
<dbReference type="PROSITE" id="PS51007">
    <property type="entry name" value="CYTC"/>
    <property type="match status" value="1"/>
</dbReference>
<comment type="caution">
    <text evidence="7">The sequence shown here is derived from an EMBL/GenBank/DDBJ whole genome shotgun (WGS) entry which is preliminary data.</text>
</comment>
<dbReference type="Proteomes" id="UP000267223">
    <property type="component" value="Unassembled WGS sequence"/>
</dbReference>
<organism evidence="7 8">
    <name type="scientific">Hanamia caeni</name>
    <dbReference type="NCBI Taxonomy" id="2294116"/>
    <lineage>
        <taxon>Bacteria</taxon>
        <taxon>Pseudomonadati</taxon>
        <taxon>Bacteroidota</taxon>
        <taxon>Chitinophagia</taxon>
        <taxon>Chitinophagales</taxon>
        <taxon>Chitinophagaceae</taxon>
        <taxon>Hanamia</taxon>
    </lineage>
</organism>
<gene>
    <name evidence="7" type="ORF">EFY79_08165</name>
</gene>
<keyword evidence="1 4" id="KW-0349">Heme</keyword>
<evidence type="ECO:0000313" key="8">
    <source>
        <dbReference type="Proteomes" id="UP000267223"/>
    </source>
</evidence>
<proteinExistence type="predicted"/>
<keyword evidence="8" id="KW-1185">Reference proteome</keyword>
<keyword evidence="5" id="KW-0732">Signal</keyword>
<dbReference type="PANTHER" id="PTHR35008:SF4">
    <property type="entry name" value="BLL4482 PROTEIN"/>
    <property type="match status" value="1"/>
</dbReference>
<evidence type="ECO:0000256" key="4">
    <source>
        <dbReference type="PROSITE-ProRule" id="PRU00433"/>
    </source>
</evidence>
<dbReference type="Gene3D" id="1.10.760.10">
    <property type="entry name" value="Cytochrome c-like domain"/>
    <property type="match status" value="1"/>
</dbReference>
<feature type="chain" id="PRO_5017989356" evidence="5">
    <location>
        <begin position="25"/>
        <end position="210"/>
    </location>
</feature>
<dbReference type="AlphaFoldDB" id="A0A3M9NJJ0"/>
<keyword evidence="2 4" id="KW-0479">Metal-binding</keyword>